<proteinExistence type="predicted"/>
<gene>
    <name evidence="4" type="ORF">H4W34_000782</name>
</gene>
<keyword evidence="3" id="KW-0812">Transmembrane</keyword>
<protein>
    <submittedName>
        <fullName evidence="4">Uncharacterized protein</fullName>
    </submittedName>
</protein>
<keyword evidence="5" id="KW-1185">Reference proteome</keyword>
<organism evidence="4 5">
    <name type="scientific">Actinomadura algeriensis</name>
    <dbReference type="NCBI Taxonomy" id="1679523"/>
    <lineage>
        <taxon>Bacteria</taxon>
        <taxon>Bacillati</taxon>
        <taxon>Actinomycetota</taxon>
        <taxon>Actinomycetes</taxon>
        <taxon>Streptosporangiales</taxon>
        <taxon>Thermomonosporaceae</taxon>
        <taxon>Actinomadura</taxon>
    </lineage>
</organism>
<accession>A0ABR9JK68</accession>
<dbReference type="RefSeq" id="WP_192757893.1">
    <property type="nucleotide sequence ID" value="NZ_JADBDZ010000001.1"/>
</dbReference>
<comment type="caution">
    <text evidence="4">The sequence shown here is derived from an EMBL/GenBank/DDBJ whole genome shotgun (WGS) entry which is preliminary data.</text>
</comment>
<sequence>MRIPKRVNTVLDWMEQHLRALAIVFVLVVLVLVLVALVTALVPPAVGLPVAGFVLGASAGGYMMHSRMARRVARARREVDDLLRENGALRHRYNVMASGVITREAQETQAIVPIPEDDLLDAPDDPQRTWSMPELTDELLGMGADDADLADGTGERDEQDGRGGPAGDTADLEEAVEESRRG</sequence>
<dbReference type="Proteomes" id="UP000627838">
    <property type="component" value="Unassembled WGS sequence"/>
</dbReference>
<evidence type="ECO:0000313" key="4">
    <source>
        <dbReference type="EMBL" id="MBE1530949.1"/>
    </source>
</evidence>
<evidence type="ECO:0000256" key="3">
    <source>
        <dbReference type="SAM" id="Phobius"/>
    </source>
</evidence>
<reference evidence="4 5" key="1">
    <citation type="submission" date="2020-10" db="EMBL/GenBank/DDBJ databases">
        <title>Sequencing the genomes of 1000 actinobacteria strains.</title>
        <authorList>
            <person name="Klenk H.-P."/>
        </authorList>
    </citation>
    <scope>NUCLEOTIDE SEQUENCE [LARGE SCALE GENOMIC DNA]</scope>
    <source>
        <strain evidence="4 5">DSM 46744</strain>
    </source>
</reference>
<feature type="transmembrane region" description="Helical" evidence="3">
    <location>
        <begin position="20"/>
        <end position="40"/>
    </location>
</feature>
<feature type="transmembrane region" description="Helical" evidence="3">
    <location>
        <begin position="46"/>
        <end position="64"/>
    </location>
</feature>
<keyword evidence="3" id="KW-0472">Membrane</keyword>
<keyword evidence="1" id="KW-0175">Coiled coil</keyword>
<dbReference type="EMBL" id="JADBDZ010000001">
    <property type="protein sequence ID" value="MBE1530949.1"/>
    <property type="molecule type" value="Genomic_DNA"/>
</dbReference>
<name>A0ABR9JK68_9ACTN</name>
<evidence type="ECO:0000256" key="1">
    <source>
        <dbReference type="SAM" id="Coils"/>
    </source>
</evidence>
<evidence type="ECO:0000313" key="5">
    <source>
        <dbReference type="Proteomes" id="UP000627838"/>
    </source>
</evidence>
<keyword evidence="3" id="KW-1133">Transmembrane helix</keyword>
<feature type="coiled-coil region" evidence="1">
    <location>
        <begin position="65"/>
        <end position="92"/>
    </location>
</feature>
<feature type="region of interest" description="Disordered" evidence="2">
    <location>
        <begin position="138"/>
        <end position="182"/>
    </location>
</feature>
<evidence type="ECO:0000256" key="2">
    <source>
        <dbReference type="SAM" id="MobiDB-lite"/>
    </source>
</evidence>